<sequence>MPSVSDEKRLYQRIKILSDAFMMSARALDYKAVLRAATRHFQIFTEADASVLFLNTRDDSLTPVCSSGIPFSKIKGVILPRSLRLKDIVTHPVLDLRYTSFMNTPLIYNRKLIGLSAVFSIVPEKFHGLEHDKYENLFLTMLASYLAVSIENATLMDTIKSIESSKFDWESTFDALDDLISIHDKDFTILRANKAVARKFKMDIRQIVGEKCYKIFHCAEEPWKTCPHRRTMETMAPCTEMIDDQHMGGAFHVTTFPHVDVRGKFVGSIHVAKEIIGQKDILEQLIRPSHGTVAIS</sequence>
<dbReference type="SUPFAM" id="SSF55781">
    <property type="entry name" value="GAF domain-like"/>
    <property type="match status" value="1"/>
</dbReference>
<keyword evidence="3" id="KW-1185">Reference proteome</keyword>
<dbReference type="Gene3D" id="3.30.450.40">
    <property type="match status" value="1"/>
</dbReference>
<comment type="caution">
    <text evidence="2">The sequence shown here is derived from an EMBL/GenBank/DDBJ whole genome shotgun (WGS) entry which is preliminary data.</text>
</comment>
<proteinExistence type="predicted"/>
<dbReference type="Pfam" id="PF08448">
    <property type="entry name" value="PAS_4"/>
    <property type="match status" value="1"/>
</dbReference>
<evidence type="ECO:0000313" key="2">
    <source>
        <dbReference type="EMBL" id="KKO18312.1"/>
    </source>
</evidence>
<feature type="domain" description="PAS fold-4" evidence="1">
    <location>
        <begin position="173"/>
        <end position="275"/>
    </location>
</feature>
<dbReference type="InterPro" id="IPR029016">
    <property type="entry name" value="GAF-like_dom_sf"/>
</dbReference>
<gene>
    <name evidence="2" type="ORF">BROFUL_03039</name>
</gene>
<dbReference type="Gene3D" id="3.30.450.20">
    <property type="entry name" value="PAS domain"/>
    <property type="match status" value="1"/>
</dbReference>
<reference evidence="2 3" key="1">
    <citation type="journal article" date="2013" name="BMC Microbiol.">
        <title>Identification of the type II cytochrome c maturation pathway in anammox bacteria by comparative genomics.</title>
        <authorList>
            <person name="Ferousi C."/>
            <person name="Speth D.R."/>
            <person name="Reimann J."/>
            <person name="Op den Camp H.J."/>
            <person name="Allen J.W."/>
            <person name="Keltjens J.T."/>
            <person name="Jetten M.S."/>
        </authorList>
    </citation>
    <scope>NUCLEOTIDE SEQUENCE [LARGE SCALE GENOMIC DNA]</scope>
    <source>
        <strain evidence="2">RU1</strain>
    </source>
</reference>
<dbReference type="GO" id="GO:0016787">
    <property type="term" value="F:hydrolase activity"/>
    <property type="evidence" value="ECO:0007669"/>
    <property type="project" value="UniProtKB-KW"/>
</dbReference>
<dbReference type="InterPro" id="IPR013656">
    <property type="entry name" value="PAS_4"/>
</dbReference>
<accession>A0A0M2UR20</accession>
<dbReference type="SUPFAM" id="SSF55785">
    <property type="entry name" value="PYP-like sensor domain (PAS domain)"/>
    <property type="match status" value="1"/>
</dbReference>
<dbReference type="EMBL" id="LAQJ01000282">
    <property type="protein sequence ID" value="KKO18312.1"/>
    <property type="molecule type" value="Genomic_DNA"/>
</dbReference>
<organism evidence="2 3">
    <name type="scientific">Candidatus Brocadia fulgida</name>
    <dbReference type="NCBI Taxonomy" id="380242"/>
    <lineage>
        <taxon>Bacteria</taxon>
        <taxon>Pseudomonadati</taxon>
        <taxon>Planctomycetota</taxon>
        <taxon>Candidatus Brocadiia</taxon>
        <taxon>Candidatus Brocadiales</taxon>
        <taxon>Candidatus Brocadiaceae</taxon>
        <taxon>Candidatus Brocadia</taxon>
    </lineage>
</organism>
<evidence type="ECO:0000259" key="1">
    <source>
        <dbReference type="Pfam" id="PF08448"/>
    </source>
</evidence>
<protein>
    <submittedName>
        <fullName evidence="2">Phosphohydrolase</fullName>
    </submittedName>
</protein>
<evidence type="ECO:0000313" key="3">
    <source>
        <dbReference type="Proteomes" id="UP000034954"/>
    </source>
</evidence>
<name>A0A0M2UR20_9BACT</name>
<dbReference type="InterPro" id="IPR035965">
    <property type="entry name" value="PAS-like_dom_sf"/>
</dbReference>
<dbReference type="AlphaFoldDB" id="A0A0M2UR20"/>
<dbReference type="Proteomes" id="UP000034954">
    <property type="component" value="Unassembled WGS sequence"/>
</dbReference>